<dbReference type="InterPro" id="IPR055348">
    <property type="entry name" value="DctQ"/>
</dbReference>
<keyword evidence="6 9" id="KW-1133">Transmembrane helix</keyword>
<sequence length="182" mass="20301">MNALLALSRGIDRVNALIGRAVMWLILAAILVSAANATVRKVFDISSNAWLELQWYLFGAAFLFAAAYTLQRNEHIRIDIVSNHLPKGLRHAIEIFGHLCMLIPFCLLMLWETWPTVLQSYEIGETSSNYGGLLIWPGKSFIVIGFALLFVQGISELIKRIAIIAGILPETLHSHHTPLPVE</sequence>
<dbReference type="PANTHER" id="PTHR35011">
    <property type="entry name" value="2,3-DIKETO-L-GULONATE TRAP TRANSPORTER SMALL PERMEASE PROTEIN YIAM"/>
    <property type="match status" value="1"/>
</dbReference>
<dbReference type="Pfam" id="PF04290">
    <property type="entry name" value="DctQ"/>
    <property type="match status" value="1"/>
</dbReference>
<feature type="transmembrane region" description="Helical" evidence="9">
    <location>
        <begin position="91"/>
        <end position="111"/>
    </location>
</feature>
<reference evidence="12" key="1">
    <citation type="submission" date="2023-08" db="EMBL/GenBank/DDBJ databases">
        <title>Rhodospirillaceae gen. nov., a novel taxon isolated from the Yangtze River Yuezi River estuary sludge.</title>
        <authorList>
            <person name="Ruan L."/>
        </authorList>
    </citation>
    <scope>NUCLEOTIDE SEQUENCE [LARGE SCALE GENOMIC DNA]</scope>
    <source>
        <strain evidence="12">R-7</strain>
    </source>
</reference>
<comment type="caution">
    <text evidence="11">The sequence shown here is derived from an EMBL/GenBank/DDBJ whole genome shotgun (WGS) entry which is preliminary data.</text>
</comment>
<dbReference type="Proteomes" id="UP001230156">
    <property type="component" value="Unassembled WGS sequence"/>
</dbReference>
<comment type="subcellular location">
    <subcellularLocation>
        <location evidence="1 9">Cell inner membrane</location>
        <topology evidence="1 9">Multi-pass membrane protein</topology>
    </subcellularLocation>
</comment>
<evidence type="ECO:0000313" key="11">
    <source>
        <dbReference type="EMBL" id="MDQ7248292.1"/>
    </source>
</evidence>
<comment type="function">
    <text evidence="9">Part of the tripartite ATP-independent periplasmic (TRAP) transport system.</text>
</comment>
<keyword evidence="12" id="KW-1185">Reference proteome</keyword>
<keyword evidence="5 9" id="KW-0812">Transmembrane</keyword>
<dbReference type="RefSeq" id="WP_379955745.1">
    <property type="nucleotide sequence ID" value="NZ_JAUYVI010000003.1"/>
</dbReference>
<organism evidence="11 12">
    <name type="scientific">Dongia sedimenti</name>
    <dbReference type="NCBI Taxonomy" id="3064282"/>
    <lineage>
        <taxon>Bacteria</taxon>
        <taxon>Pseudomonadati</taxon>
        <taxon>Pseudomonadota</taxon>
        <taxon>Alphaproteobacteria</taxon>
        <taxon>Rhodospirillales</taxon>
        <taxon>Dongiaceae</taxon>
        <taxon>Dongia</taxon>
    </lineage>
</organism>
<dbReference type="PANTHER" id="PTHR35011:SF4">
    <property type="entry name" value="SLL1102 PROTEIN"/>
    <property type="match status" value="1"/>
</dbReference>
<comment type="similarity">
    <text evidence="8 9">Belongs to the TRAP transporter small permease family.</text>
</comment>
<accession>A0ABU0YM38</accession>
<proteinExistence type="inferred from homology"/>
<evidence type="ECO:0000256" key="2">
    <source>
        <dbReference type="ARBA" id="ARBA00022448"/>
    </source>
</evidence>
<keyword evidence="2 9" id="KW-0813">Transport</keyword>
<dbReference type="EMBL" id="JAUYVI010000003">
    <property type="protein sequence ID" value="MDQ7248292.1"/>
    <property type="molecule type" value="Genomic_DNA"/>
</dbReference>
<evidence type="ECO:0000256" key="4">
    <source>
        <dbReference type="ARBA" id="ARBA00022519"/>
    </source>
</evidence>
<evidence type="ECO:0000256" key="1">
    <source>
        <dbReference type="ARBA" id="ARBA00004429"/>
    </source>
</evidence>
<keyword evidence="3" id="KW-1003">Cell membrane</keyword>
<evidence type="ECO:0000256" key="6">
    <source>
        <dbReference type="ARBA" id="ARBA00022989"/>
    </source>
</evidence>
<comment type="caution">
    <text evidence="9">Lacks conserved residue(s) required for the propagation of feature annotation.</text>
</comment>
<gene>
    <name evidence="11" type="ORF">Q8A70_11480</name>
</gene>
<feature type="domain" description="Tripartite ATP-independent periplasmic transporters DctQ component" evidence="10">
    <location>
        <begin position="30"/>
        <end position="161"/>
    </location>
</feature>
<evidence type="ECO:0000256" key="9">
    <source>
        <dbReference type="RuleBase" id="RU369079"/>
    </source>
</evidence>
<evidence type="ECO:0000256" key="8">
    <source>
        <dbReference type="ARBA" id="ARBA00038436"/>
    </source>
</evidence>
<evidence type="ECO:0000256" key="7">
    <source>
        <dbReference type="ARBA" id="ARBA00023136"/>
    </source>
</evidence>
<evidence type="ECO:0000256" key="5">
    <source>
        <dbReference type="ARBA" id="ARBA00022692"/>
    </source>
</evidence>
<protein>
    <recommendedName>
        <fullName evidence="9">TRAP transporter small permease protein</fullName>
    </recommendedName>
</protein>
<evidence type="ECO:0000256" key="3">
    <source>
        <dbReference type="ARBA" id="ARBA00022475"/>
    </source>
</evidence>
<keyword evidence="4 9" id="KW-0997">Cell inner membrane</keyword>
<comment type="subunit">
    <text evidence="9">The complex comprises the extracytoplasmic solute receptor protein and the two transmembrane proteins.</text>
</comment>
<dbReference type="InterPro" id="IPR007387">
    <property type="entry name" value="TRAP_DctQ"/>
</dbReference>
<evidence type="ECO:0000313" key="12">
    <source>
        <dbReference type="Proteomes" id="UP001230156"/>
    </source>
</evidence>
<feature type="transmembrane region" description="Helical" evidence="9">
    <location>
        <begin position="53"/>
        <end position="70"/>
    </location>
</feature>
<feature type="transmembrane region" description="Helical" evidence="9">
    <location>
        <begin position="131"/>
        <end position="151"/>
    </location>
</feature>
<evidence type="ECO:0000259" key="10">
    <source>
        <dbReference type="Pfam" id="PF04290"/>
    </source>
</evidence>
<name>A0ABU0YM38_9PROT</name>
<keyword evidence="7 9" id="KW-0472">Membrane</keyword>